<evidence type="ECO:0000313" key="8">
    <source>
        <dbReference type="Proteomes" id="UP000653565"/>
    </source>
</evidence>
<gene>
    <name evidence="7" type="ORF">CNMCM6805_001069</name>
</gene>
<feature type="domain" description="CENP-V/GFA" evidence="6">
    <location>
        <begin position="46"/>
        <end position="158"/>
    </location>
</feature>
<reference evidence="7" key="2">
    <citation type="submission" date="2020-04" db="EMBL/GenBank/DDBJ databases">
        <authorList>
            <person name="Santos R.A.C."/>
            <person name="Steenwyk J.L."/>
            <person name="Rivero-Menendez O."/>
            <person name="Mead M.E."/>
            <person name="Silva L.P."/>
            <person name="Bastos R.W."/>
            <person name="Alastruey-Izquierdo A."/>
            <person name="Goldman G.H."/>
            <person name="Rokas A."/>
        </authorList>
    </citation>
    <scope>NUCLEOTIDE SEQUENCE</scope>
    <source>
        <strain evidence="7">CNM-CM6805</strain>
    </source>
</reference>
<feature type="region of interest" description="Disordered" evidence="5">
    <location>
        <begin position="1"/>
        <end position="34"/>
    </location>
</feature>
<keyword evidence="4" id="KW-0862">Zinc</keyword>
<comment type="similarity">
    <text evidence="2">Belongs to the UPF0047 family.</text>
</comment>
<keyword evidence="3" id="KW-0479">Metal-binding</keyword>
<reference evidence="7" key="1">
    <citation type="journal article" date="2020" name="bioRxiv">
        <title>Genomic and phenotypic heterogeneity of clinical isolates of the human pathogens Aspergillus fumigatus, Aspergillus lentulus and Aspergillus fumigatiaffinis.</title>
        <authorList>
            <person name="dos Santos R.A.C."/>
            <person name="Steenwyk J.L."/>
            <person name="Rivero-Menendez O."/>
            <person name="Mead M.E."/>
            <person name="Silva L.P."/>
            <person name="Bastos R.W."/>
            <person name="Alastruey-Izquierdo A."/>
            <person name="Goldman G.H."/>
            <person name="Rokas A."/>
        </authorList>
    </citation>
    <scope>NUCLEOTIDE SEQUENCE</scope>
    <source>
        <strain evidence="7">CNM-CM6805</strain>
    </source>
</reference>
<dbReference type="Gene3D" id="3.90.1590.10">
    <property type="entry name" value="glutathione-dependent formaldehyde- activating enzyme (gfa)"/>
    <property type="match status" value="1"/>
</dbReference>
<dbReference type="InterPro" id="IPR006913">
    <property type="entry name" value="CENP-V/GFA"/>
</dbReference>
<dbReference type="InterPro" id="IPR035917">
    <property type="entry name" value="YjbQ-like_sf"/>
</dbReference>
<organism evidence="7 8">
    <name type="scientific">Aspergillus fumigatiaffinis</name>
    <dbReference type="NCBI Taxonomy" id="340414"/>
    <lineage>
        <taxon>Eukaryota</taxon>
        <taxon>Fungi</taxon>
        <taxon>Dikarya</taxon>
        <taxon>Ascomycota</taxon>
        <taxon>Pezizomycotina</taxon>
        <taxon>Eurotiomycetes</taxon>
        <taxon>Eurotiomycetidae</taxon>
        <taxon>Eurotiales</taxon>
        <taxon>Aspergillaceae</taxon>
        <taxon>Aspergillus</taxon>
        <taxon>Aspergillus subgen. Fumigati</taxon>
    </lineage>
</organism>
<evidence type="ECO:0000259" key="6">
    <source>
        <dbReference type="PROSITE" id="PS51891"/>
    </source>
</evidence>
<dbReference type="GO" id="GO:0016846">
    <property type="term" value="F:carbon-sulfur lyase activity"/>
    <property type="evidence" value="ECO:0007669"/>
    <property type="project" value="InterPro"/>
</dbReference>
<dbReference type="InterPro" id="IPR001602">
    <property type="entry name" value="UPF0047_YjbQ-like"/>
</dbReference>
<comment type="similarity">
    <text evidence="1">Belongs to the Gfa family.</text>
</comment>
<dbReference type="Pfam" id="PF04828">
    <property type="entry name" value="GFA"/>
    <property type="match status" value="1"/>
</dbReference>
<comment type="caution">
    <text evidence="7">The sequence shown here is derived from an EMBL/GenBank/DDBJ whole genome shotgun (WGS) entry which is preliminary data.</text>
</comment>
<dbReference type="GO" id="GO:0046872">
    <property type="term" value="F:metal ion binding"/>
    <property type="evidence" value="ECO:0007669"/>
    <property type="project" value="UniProtKB-KW"/>
</dbReference>
<dbReference type="PROSITE" id="PS01314">
    <property type="entry name" value="UPF0047"/>
    <property type="match status" value="1"/>
</dbReference>
<sequence>MPAKGSSIPKPNASNASSERPMENEEWKQRPPYLIQPPEEFGPVKWQAKCQCGQVTYKISREKPLKAKYCHCRGCQVMHGAPFQWAAIFHKSDLTFDKGAHGLSFYSSAHSTREYEVPTKVSCSFCRTPIMDEGRNVCLIFPEAIVAGDSDEERQKWREAFAPELAAAVTQITDNEMSSLLSQGGVELADRYAPLWFFGQAQNQPPCYPTWAFGGSPTSPDTYDDAHKTPAAPQCDYPNVGCKCRNPGVGIGNRGPAFPIYFTYKRCSDTEVRVVYNLFYEKDGAEVIGIETGHDYDWERVIIIHSRDANNMWAPSRALLSAHSGYHDLAWGDIQNTLTTDEINAGDAKSPNGVQNNDHPKVYVAWSKHAHFDDRNTGWNDPISQSTDNAFRSDDWWYYVDKSYYILSDDTTAAGKALGSANWGDATSNPPSVHANRIVRDFLLNLCTLWEGLPRSMTLPNDVDAQTSEIPTVATRNSPVDSSKHFIERLYKLILQTSNHNSKPIRKAKMSWFQKTFTLPPRSRGSYLITDEVLSQLPEIRNYKVGMLNLFVQHTSCALSLNENWDEDVRADMSDALDRIAPADRKGNLYRHSAEGEDDMPAHIKSALVGASVNIPITNGRLATGTWQGIWYLEFRTSRHTRKVVATIQGEKA</sequence>
<feature type="compositionally biased region" description="Basic and acidic residues" evidence="5">
    <location>
        <begin position="20"/>
        <end position="29"/>
    </location>
</feature>
<dbReference type="NCBIfam" id="TIGR00149">
    <property type="entry name" value="TIGR00149_YjbQ"/>
    <property type="match status" value="1"/>
</dbReference>
<dbReference type="PANTHER" id="PTHR30615">
    <property type="entry name" value="UNCHARACTERIZED PROTEIN YJBQ-RELATED"/>
    <property type="match status" value="1"/>
</dbReference>
<dbReference type="EMBL" id="JAAAPX010000123">
    <property type="protein sequence ID" value="KAF4229888.1"/>
    <property type="molecule type" value="Genomic_DNA"/>
</dbReference>
<evidence type="ECO:0000256" key="3">
    <source>
        <dbReference type="ARBA" id="ARBA00022723"/>
    </source>
</evidence>
<proteinExistence type="inferred from homology"/>
<name>A0A8H4M517_9EURO</name>
<dbReference type="Proteomes" id="UP000653565">
    <property type="component" value="Unassembled WGS sequence"/>
</dbReference>
<evidence type="ECO:0000256" key="2">
    <source>
        <dbReference type="ARBA" id="ARBA00005534"/>
    </source>
</evidence>
<dbReference type="PANTHER" id="PTHR30615:SF8">
    <property type="entry name" value="UPF0047 PROTEIN C4A8.02C"/>
    <property type="match status" value="1"/>
</dbReference>
<evidence type="ECO:0000256" key="4">
    <source>
        <dbReference type="ARBA" id="ARBA00022833"/>
    </source>
</evidence>
<evidence type="ECO:0000256" key="5">
    <source>
        <dbReference type="SAM" id="MobiDB-lite"/>
    </source>
</evidence>
<dbReference type="PROSITE" id="PS51891">
    <property type="entry name" value="CENP_V_GFA"/>
    <property type="match status" value="1"/>
</dbReference>
<dbReference type="Gene3D" id="2.60.120.460">
    <property type="entry name" value="YjbQ-like"/>
    <property type="match status" value="1"/>
</dbReference>
<dbReference type="Pfam" id="PF01894">
    <property type="entry name" value="YjbQ"/>
    <property type="match status" value="1"/>
</dbReference>
<accession>A0A8H4M517</accession>
<dbReference type="SUPFAM" id="SSF111038">
    <property type="entry name" value="YjbQ-like"/>
    <property type="match status" value="1"/>
</dbReference>
<dbReference type="SUPFAM" id="SSF51316">
    <property type="entry name" value="Mss4-like"/>
    <property type="match status" value="1"/>
</dbReference>
<protein>
    <recommendedName>
        <fullName evidence="6">CENP-V/GFA domain-containing protein</fullName>
    </recommendedName>
</protein>
<keyword evidence="8" id="KW-1185">Reference proteome</keyword>
<evidence type="ECO:0000256" key="1">
    <source>
        <dbReference type="ARBA" id="ARBA00005495"/>
    </source>
</evidence>
<dbReference type="AlphaFoldDB" id="A0A8H4M517"/>
<evidence type="ECO:0000313" key="7">
    <source>
        <dbReference type="EMBL" id="KAF4229888.1"/>
    </source>
</evidence>
<dbReference type="InterPro" id="IPR011057">
    <property type="entry name" value="Mss4-like_sf"/>
</dbReference>